<proteinExistence type="predicted"/>
<dbReference type="Pfam" id="PF04023">
    <property type="entry name" value="FeoA"/>
    <property type="match status" value="1"/>
</dbReference>
<organism evidence="2 3">
    <name type="scientific">Anaerostipes hadrus</name>
    <dbReference type="NCBI Taxonomy" id="649756"/>
    <lineage>
        <taxon>Bacteria</taxon>
        <taxon>Bacillati</taxon>
        <taxon>Bacillota</taxon>
        <taxon>Clostridia</taxon>
        <taxon>Lachnospirales</taxon>
        <taxon>Lachnospiraceae</taxon>
        <taxon>Anaerostipes</taxon>
    </lineage>
</organism>
<sequence length="70" mass="7707">MQPLTKVMQGATCTVKWALGLPETVEKLRELKIEQGSKLQVVCKNSDYMIIGVGSKRYAVGNEIAGRIQV</sequence>
<dbReference type="GO" id="GO:0046914">
    <property type="term" value="F:transition metal ion binding"/>
    <property type="evidence" value="ECO:0007669"/>
    <property type="project" value="InterPro"/>
</dbReference>
<protein>
    <recommendedName>
        <fullName evidence="1">Ferrous iron transporter FeoA-like domain-containing protein</fullName>
    </recommendedName>
</protein>
<evidence type="ECO:0000313" key="2">
    <source>
        <dbReference type="EMBL" id="CUM84162.1"/>
    </source>
</evidence>
<feature type="domain" description="Ferrous iron transporter FeoA-like" evidence="1">
    <location>
        <begin position="3"/>
        <end position="70"/>
    </location>
</feature>
<dbReference type="EMBL" id="CYXT01000005">
    <property type="protein sequence ID" value="CUM84162.1"/>
    <property type="molecule type" value="Genomic_DNA"/>
</dbReference>
<dbReference type="Proteomes" id="UP000095598">
    <property type="component" value="Unassembled WGS sequence"/>
</dbReference>
<dbReference type="SUPFAM" id="SSF50037">
    <property type="entry name" value="C-terminal domain of transcriptional repressors"/>
    <property type="match status" value="1"/>
</dbReference>
<reference evidence="2 3" key="1">
    <citation type="submission" date="2015-09" db="EMBL/GenBank/DDBJ databases">
        <authorList>
            <consortium name="Pathogen Informatics"/>
        </authorList>
    </citation>
    <scope>NUCLEOTIDE SEQUENCE [LARGE SCALE GENOMIC DNA]</scope>
    <source>
        <strain evidence="2 3">2789STDY5608868</strain>
    </source>
</reference>
<evidence type="ECO:0000313" key="3">
    <source>
        <dbReference type="Proteomes" id="UP000095598"/>
    </source>
</evidence>
<accession>A0A174B129</accession>
<evidence type="ECO:0000259" key="1">
    <source>
        <dbReference type="Pfam" id="PF04023"/>
    </source>
</evidence>
<dbReference type="AlphaFoldDB" id="A0A174B129"/>
<dbReference type="InterPro" id="IPR008988">
    <property type="entry name" value="Transcriptional_repressor_C"/>
</dbReference>
<dbReference type="InterPro" id="IPR007167">
    <property type="entry name" value="Fe-transptr_FeoA-like"/>
</dbReference>
<dbReference type="InterPro" id="IPR038157">
    <property type="entry name" value="FeoA_core_dom"/>
</dbReference>
<dbReference type="Gene3D" id="2.30.30.90">
    <property type="match status" value="1"/>
</dbReference>
<name>A0A174B129_ANAHA</name>
<dbReference type="RefSeq" id="WP_044922350.1">
    <property type="nucleotide sequence ID" value="NZ_CYXT01000005.1"/>
</dbReference>
<gene>
    <name evidence="2" type="ORF">ERS852425_00953</name>
</gene>